<dbReference type="GO" id="GO:0019856">
    <property type="term" value="P:pyrimidine nucleobase biosynthetic process"/>
    <property type="evidence" value="ECO:0007669"/>
    <property type="project" value="TreeGrafter"/>
</dbReference>
<gene>
    <name evidence="11" type="ORF">HXO88_00405</name>
</gene>
<comment type="caution">
    <text evidence="11">The sequence shown here is derived from an EMBL/GenBank/DDBJ whole genome shotgun (WGS) entry which is preliminary data.</text>
</comment>
<dbReference type="GO" id="GO:0006241">
    <property type="term" value="P:CTP biosynthetic process"/>
    <property type="evidence" value="ECO:0007669"/>
    <property type="project" value="InterPro"/>
</dbReference>
<proteinExistence type="inferred from homology"/>
<dbReference type="EC" id="6.3.4.2" evidence="3"/>
<evidence type="ECO:0000256" key="8">
    <source>
        <dbReference type="ARBA" id="ARBA00022975"/>
    </source>
</evidence>
<evidence type="ECO:0000256" key="9">
    <source>
        <dbReference type="ARBA" id="ARBA00047781"/>
    </source>
</evidence>
<dbReference type="InterPro" id="IPR029062">
    <property type="entry name" value="Class_I_gatase-like"/>
</dbReference>
<comment type="pathway">
    <text evidence="1">Pyrimidine metabolism; CTP biosynthesis via de novo pathway; CTP from UDP: step 2/2.</text>
</comment>
<dbReference type="Pfam" id="PF00117">
    <property type="entry name" value="GATase"/>
    <property type="match status" value="1"/>
</dbReference>
<dbReference type="InterPro" id="IPR033828">
    <property type="entry name" value="GATase1_CTP_Synthase"/>
</dbReference>
<comment type="catalytic activity">
    <reaction evidence="9">
        <text>UTP + L-glutamine + ATP + H2O = CTP + L-glutamate + ADP + phosphate + 2 H(+)</text>
        <dbReference type="Rhea" id="RHEA:26426"/>
        <dbReference type="ChEBI" id="CHEBI:15377"/>
        <dbReference type="ChEBI" id="CHEBI:15378"/>
        <dbReference type="ChEBI" id="CHEBI:29985"/>
        <dbReference type="ChEBI" id="CHEBI:30616"/>
        <dbReference type="ChEBI" id="CHEBI:37563"/>
        <dbReference type="ChEBI" id="CHEBI:43474"/>
        <dbReference type="ChEBI" id="CHEBI:46398"/>
        <dbReference type="ChEBI" id="CHEBI:58359"/>
        <dbReference type="ChEBI" id="CHEBI:456216"/>
        <dbReference type="EC" id="6.3.4.2"/>
    </reaction>
</comment>
<dbReference type="GO" id="GO:0003883">
    <property type="term" value="F:CTP synthase activity"/>
    <property type="evidence" value="ECO:0007669"/>
    <property type="project" value="UniProtKB-EC"/>
</dbReference>
<feature type="domain" description="Glutamine amidotransferase" evidence="10">
    <location>
        <begin position="2"/>
        <end position="163"/>
    </location>
</feature>
<dbReference type="CDD" id="cd01746">
    <property type="entry name" value="GATase1_CTP_Synthase"/>
    <property type="match status" value="1"/>
</dbReference>
<dbReference type="PANTHER" id="PTHR11550">
    <property type="entry name" value="CTP SYNTHASE"/>
    <property type="match status" value="1"/>
</dbReference>
<comment type="similarity">
    <text evidence="2">Belongs to the CTP synthase family.</text>
</comment>
<evidence type="ECO:0000313" key="12">
    <source>
        <dbReference type="Proteomes" id="UP000721045"/>
    </source>
</evidence>
<accession>A0A930RBI2</accession>
<evidence type="ECO:0000259" key="10">
    <source>
        <dbReference type="Pfam" id="PF00117"/>
    </source>
</evidence>
<name>A0A930RBI2_STRIT</name>
<evidence type="ECO:0000256" key="6">
    <source>
        <dbReference type="ARBA" id="ARBA00022840"/>
    </source>
</evidence>
<dbReference type="GO" id="GO:0016787">
    <property type="term" value="F:hydrolase activity"/>
    <property type="evidence" value="ECO:0007669"/>
    <property type="project" value="UniProtKB-KW"/>
</dbReference>
<dbReference type="SUPFAM" id="SSF52317">
    <property type="entry name" value="Class I glutamine amidotransferase-like"/>
    <property type="match status" value="1"/>
</dbReference>
<dbReference type="GO" id="GO:0042802">
    <property type="term" value="F:identical protein binding"/>
    <property type="evidence" value="ECO:0007669"/>
    <property type="project" value="TreeGrafter"/>
</dbReference>
<dbReference type="PANTHER" id="PTHR11550:SF0">
    <property type="entry name" value="CTP SYNTHASE-RELATED"/>
    <property type="match status" value="1"/>
</dbReference>
<sequence length="178" mass="20161">MQAILYAHEQDVPMLGICLGMQLTCVEFARHVLGLADASSAELNPDTSYPIIDLMRDQIDVEDLGGTLRLGLYPSKLKRNSKAAADYDYQEIVQRRHRHRYEFNNAFREQFEAAGFVFSGVLPDNRLVEIVEIPENKFFMACQYHPDLSSCPNRPEGLYTAFVTAVEEPGEIDLLFLG</sequence>
<dbReference type="PROSITE" id="PS51273">
    <property type="entry name" value="GATASE_TYPE_1"/>
    <property type="match status" value="1"/>
</dbReference>
<evidence type="ECO:0000256" key="4">
    <source>
        <dbReference type="ARBA" id="ARBA00022598"/>
    </source>
</evidence>
<reference evidence="11" key="1">
    <citation type="submission" date="2020-04" db="EMBL/GenBank/DDBJ databases">
        <title>Deep metagenomics examines the oral microbiome during advanced dental caries in children, revealing novel taxa and co-occurrences with host molecules.</title>
        <authorList>
            <person name="Baker J.L."/>
            <person name="Morton J.T."/>
            <person name="Dinis M."/>
            <person name="Alvarez R."/>
            <person name="Tran N.C."/>
            <person name="Knight R."/>
            <person name="Edlund A."/>
        </authorList>
    </citation>
    <scope>NUCLEOTIDE SEQUENCE</scope>
    <source>
        <strain evidence="11">JCVI_23_bin.22</strain>
    </source>
</reference>
<evidence type="ECO:0000256" key="7">
    <source>
        <dbReference type="ARBA" id="ARBA00022962"/>
    </source>
</evidence>
<keyword evidence="7" id="KW-0315">Glutamine amidotransferase</keyword>
<keyword evidence="8" id="KW-0665">Pyrimidine biosynthesis</keyword>
<evidence type="ECO:0000256" key="1">
    <source>
        <dbReference type="ARBA" id="ARBA00005171"/>
    </source>
</evidence>
<evidence type="ECO:0000256" key="2">
    <source>
        <dbReference type="ARBA" id="ARBA00007533"/>
    </source>
</evidence>
<dbReference type="AlphaFoldDB" id="A0A930RBI2"/>
<organism evidence="11 12">
    <name type="scientific">Streptococcus intermedius</name>
    <dbReference type="NCBI Taxonomy" id="1338"/>
    <lineage>
        <taxon>Bacteria</taxon>
        <taxon>Bacillati</taxon>
        <taxon>Bacillota</taxon>
        <taxon>Bacilli</taxon>
        <taxon>Lactobacillales</taxon>
        <taxon>Streptococcaceae</taxon>
        <taxon>Streptococcus</taxon>
        <taxon>Streptococcus anginosus group</taxon>
    </lineage>
</organism>
<dbReference type="Gene3D" id="3.40.50.880">
    <property type="match status" value="1"/>
</dbReference>
<dbReference type="InterPro" id="IPR004468">
    <property type="entry name" value="CTP_synthase"/>
</dbReference>
<evidence type="ECO:0000256" key="5">
    <source>
        <dbReference type="ARBA" id="ARBA00022741"/>
    </source>
</evidence>
<evidence type="ECO:0000313" key="11">
    <source>
        <dbReference type="EMBL" id="MBF1712197.1"/>
    </source>
</evidence>
<protein>
    <recommendedName>
        <fullName evidence="3">CTP synthase (glutamine hydrolyzing)</fullName>
        <ecNumber evidence="3">6.3.4.2</ecNumber>
    </recommendedName>
</protein>
<evidence type="ECO:0000256" key="3">
    <source>
        <dbReference type="ARBA" id="ARBA00012291"/>
    </source>
</evidence>
<dbReference type="Proteomes" id="UP000721045">
    <property type="component" value="Unassembled WGS sequence"/>
</dbReference>
<dbReference type="GO" id="GO:0005829">
    <property type="term" value="C:cytosol"/>
    <property type="evidence" value="ECO:0007669"/>
    <property type="project" value="TreeGrafter"/>
</dbReference>
<keyword evidence="4" id="KW-0436">Ligase</keyword>
<dbReference type="EMBL" id="JABZYP010000001">
    <property type="protein sequence ID" value="MBF1712197.1"/>
    <property type="molecule type" value="Genomic_DNA"/>
</dbReference>
<dbReference type="InterPro" id="IPR017926">
    <property type="entry name" value="GATASE"/>
</dbReference>
<keyword evidence="5" id="KW-0547">Nucleotide-binding</keyword>
<keyword evidence="6" id="KW-0067">ATP-binding</keyword>
<dbReference type="GO" id="GO:0005524">
    <property type="term" value="F:ATP binding"/>
    <property type="evidence" value="ECO:0007669"/>
    <property type="project" value="UniProtKB-KW"/>
</dbReference>
<keyword evidence="11" id="KW-0378">Hydrolase</keyword>